<protein>
    <recommendedName>
        <fullName evidence="3">Heterocyst frequency control protein PatD</fullName>
    </recommendedName>
</protein>
<dbReference type="InterPro" id="IPR047810">
    <property type="entry name" value="PatD-like"/>
</dbReference>
<evidence type="ECO:0000313" key="1">
    <source>
        <dbReference type="EMBL" id="EDX73403.1"/>
    </source>
</evidence>
<sequence length="119" mass="14059">MLVPSQRQSYQDFKHVLDDLHACTQSQELDKTEIQERFQAVKQLFQGRIITLNPDEVNQEQVSVWQSRQTEIHRHIRLLETDMLMLRTARHSATVQSRVAIIRDRLNTLIQYCSAMLQL</sequence>
<reference evidence="1 2" key="1">
    <citation type="submission" date="2008-07" db="EMBL/GenBank/DDBJ databases">
        <authorList>
            <person name="Tandeau de Marsac N."/>
            <person name="Ferriera S."/>
            <person name="Johnson J."/>
            <person name="Kravitz S."/>
            <person name="Beeson K."/>
            <person name="Sutton G."/>
            <person name="Rogers Y.-H."/>
            <person name="Friedman R."/>
            <person name="Frazier M."/>
            <person name="Venter J.C."/>
        </authorList>
    </citation>
    <scope>NUCLEOTIDE SEQUENCE [LARGE SCALE GENOMIC DNA]</scope>
    <source>
        <strain evidence="1 2">PCC 7420</strain>
    </source>
</reference>
<dbReference type="EMBL" id="DS989858">
    <property type="protein sequence ID" value="EDX73403.1"/>
    <property type="molecule type" value="Genomic_DNA"/>
</dbReference>
<keyword evidence="2" id="KW-1185">Reference proteome</keyword>
<dbReference type="Proteomes" id="UP000003835">
    <property type="component" value="Unassembled WGS sequence"/>
</dbReference>
<dbReference type="STRING" id="118168.MC7420_1199"/>
<name>B4VXR6_9CYAN</name>
<dbReference type="HOGENOM" id="CLU_158638_0_0_3"/>
<dbReference type="eggNOG" id="ENOG5033146">
    <property type="taxonomic scope" value="Bacteria"/>
</dbReference>
<proteinExistence type="predicted"/>
<dbReference type="AlphaFoldDB" id="B4VXR6"/>
<dbReference type="OrthoDB" id="583449at2"/>
<evidence type="ECO:0000313" key="2">
    <source>
        <dbReference type="Proteomes" id="UP000003835"/>
    </source>
</evidence>
<evidence type="ECO:0008006" key="3">
    <source>
        <dbReference type="Google" id="ProtNLM"/>
    </source>
</evidence>
<gene>
    <name evidence="1" type="ORF">MC7420_1199</name>
</gene>
<accession>B4VXR6</accession>
<dbReference type="RefSeq" id="WP_006103484.1">
    <property type="nucleotide sequence ID" value="NZ_DS989858.1"/>
</dbReference>
<dbReference type="NCBIfam" id="NF037954">
    <property type="entry name" value="het_cyst_PatD"/>
    <property type="match status" value="1"/>
</dbReference>
<organism evidence="1 2">
    <name type="scientific">Coleofasciculus chthonoplastes PCC 7420</name>
    <dbReference type="NCBI Taxonomy" id="118168"/>
    <lineage>
        <taxon>Bacteria</taxon>
        <taxon>Bacillati</taxon>
        <taxon>Cyanobacteriota</taxon>
        <taxon>Cyanophyceae</taxon>
        <taxon>Coleofasciculales</taxon>
        <taxon>Coleofasciculaceae</taxon>
        <taxon>Coleofasciculus</taxon>
    </lineage>
</organism>